<evidence type="ECO:0000313" key="2">
    <source>
        <dbReference type="EMBL" id="QHU18531.1"/>
    </source>
</evidence>
<sequence length="139" mass="15435">MSYQQDAFMTSLQILLLHIDPPAKLLYGFLLLLVIVYSPLIGVDYRTFADSLLGRVFGVAIVYGVVQTMGWIYGVLTALAFLLILHGAHRVSDIEGFDGGGSVSEKRTDRSSRWFVEQVLGENPRKIANDQVNTYPVQA</sequence>
<accession>A0A6C0KMY1</accession>
<proteinExistence type="predicted"/>
<keyword evidence="1" id="KW-1133">Transmembrane helix</keyword>
<feature type="transmembrane region" description="Helical" evidence="1">
    <location>
        <begin position="57"/>
        <end position="85"/>
    </location>
</feature>
<protein>
    <submittedName>
        <fullName evidence="2">Uncharacterized protein</fullName>
    </submittedName>
</protein>
<dbReference type="EMBL" id="MN740936">
    <property type="protein sequence ID" value="QHU18531.1"/>
    <property type="molecule type" value="Genomic_DNA"/>
</dbReference>
<keyword evidence="1" id="KW-0812">Transmembrane</keyword>
<organism evidence="2">
    <name type="scientific">viral metagenome</name>
    <dbReference type="NCBI Taxonomy" id="1070528"/>
    <lineage>
        <taxon>unclassified sequences</taxon>
        <taxon>metagenomes</taxon>
        <taxon>organismal metagenomes</taxon>
    </lineage>
</organism>
<evidence type="ECO:0000256" key="1">
    <source>
        <dbReference type="SAM" id="Phobius"/>
    </source>
</evidence>
<keyword evidence="1" id="KW-0472">Membrane</keyword>
<dbReference type="AlphaFoldDB" id="A0A6C0KMY1"/>
<feature type="transmembrane region" description="Helical" evidence="1">
    <location>
        <begin position="25"/>
        <end position="45"/>
    </location>
</feature>
<reference evidence="2" key="1">
    <citation type="journal article" date="2020" name="Nature">
        <title>Giant virus diversity and host interactions through global metagenomics.</title>
        <authorList>
            <person name="Schulz F."/>
            <person name="Roux S."/>
            <person name="Paez-Espino D."/>
            <person name="Jungbluth S."/>
            <person name="Walsh D.A."/>
            <person name="Denef V.J."/>
            <person name="McMahon K.D."/>
            <person name="Konstantinidis K.T."/>
            <person name="Eloe-Fadrosh E.A."/>
            <person name="Kyrpides N.C."/>
            <person name="Woyke T."/>
        </authorList>
    </citation>
    <scope>NUCLEOTIDE SEQUENCE</scope>
    <source>
        <strain evidence="2">GVMAG-S-3300013006-158</strain>
    </source>
</reference>
<name>A0A6C0KMY1_9ZZZZ</name>